<dbReference type="InterPro" id="IPR050053">
    <property type="entry name" value="ATPase_alpha/beta_chains"/>
</dbReference>
<dbReference type="SUPFAM" id="SSF52540">
    <property type="entry name" value="P-loop containing nucleoside triphosphate hydrolases"/>
    <property type="match status" value="1"/>
</dbReference>
<comment type="caution">
    <text evidence="10">The sequence shown here is derived from an EMBL/GenBank/DDBJ whole genome shotgun (WGS) entry which is preliminary data.</text>
</comment>
<dbReference type="GO" id="GO:0030257">
    <property type="term" value="C:type III protein secretion system complex"/>
    <property type="evidence" value="ECO:0007669"/>
    <property type="project" value="InterPro"/>
</dbReference>
<dbReference type="Proteomes" id="UP000051061">
    <property type="component" value="Unassembled WGS sequence"/>
</dbReference>
<evidence type="ECO:0000256" key="3">
    <source>
        <dbReference type="ARBA" id="ARBA00022490"/>
    </source>
</evidence>
<keyword evidence="4" id="KW-0547">Nucleotide-binding</keyword>
<dbReference type="GO" id="GO:0005737">
    <property type="term" value="C:cytoplasm"/>
    <property type="evidence" value="ECO:0007669"/>
    <property type="project" value="UniProtKB-SubCell"/>
</dbReference>
<evidence type="ECO:0000256" key="6">
    <source>
        <dbReference type="ARBA" id="ARBA00022927"/>
    </source>
</evidence>
<evidence type="ECO:0000256" key="5">
    <source>
        <dbReference type="ARBA" id="ARBA00022840"/>
    </source>
</evidence>
<keyword evidence="3" id="KW-0963">Cytoplasm</keyword>
<keyword evidence="5" id="KW-0067">ATP-binding</keyword>
<dbReference type="InterPro" id="IPR040627">
    <property type="entry name" value="T3SS_ATPase_C"/>
</dbReference>
<evidence type="ECO:0000256" key="7">
    <source>
        <dbReference type="ARBA" id="ARBA00022967"/>
    </source>
</evidence>
<evidence type="ECO:0000313" key="10">
    <source>
        <dbReference type="EMBL" id="KQL58637.1"/>
    </source>
</evidence>
<reference evidence="10 11" key="1">
    <citation type="submission" date="2015-09" db="EMBL/GenBank/DDBJ databases">
        <title>Genome sequencing project for genomic taxonomy and phylogenomics of Bacillus-like bacteria.</title>
        <authorList>
            <person name="Liu B."/>
            <person name="Wang J."/>
            <person name="Zhu Y."/>
            <person name="Liu G."/>
            <person name="Chen Q."/>
            <person name="Chen Z."/>
            <person name="Lan J."/>
            <person name="Che J."/>
            <person name="Ge C."/>
            <person name="Shi H."/>
            <person name="Pan Z."/>
            <person name="Liu X."/>
        </authorList>
    </citation>
    <scope>NUCLEOTIDE SEQUENCE [LARGE SCALE GENOMIC DNA]</scope>
    <source>
        <strain evidence="10 11">DSM 19153</strain>
    </source>
</reference>
<dbReference type="PANTHER" id="PTHR15184">
    <property type="entry name" value="ATP SYNTHASE"/>
    <property type="match status" value="1"/>
</dbReference>
<evidence type="ECO:0000256" key="1">
    <source>
        <dbReference type="ARBA" id="ARBA00004496"/>
    </source>
</evidence>
<dbReference type="Pfam" id="PF00006">
    <property type="entry name" value="ATP-synt_ab"/>
    <property type="match status" value="1"/>
</dbReference>
<dbReference type="Pfam" id="PF18269">
    <property type="entry name" value="T3SS_ATPase_C"/>
    <property type="match status" value="1"/>
</dbReference>
<organism evidence="10 11">
    <name type="scientific">Alkalicoccobacillus plakortidis</name>
    <dbReference type="NCBI Taxonomy" id="444060"/>
    <lineage>
        <taxon>Bacteria</taxon>
        <taxon>Bacillati</taxon>
        <taxon>Bacillota</taxon>
        <taxon>Bacilli</taxon>
        <taxon>Bacillales</taxon>
        <taxon>Bacillaceae</taxon>
        <taxon>Alkalicoccobacillus</taxon>
    </lineage>
</organism>
<accession>A0A9D5DR64</accession>
<keyword evidence="7" id="KW-1278">Translocase</keyword>
<dbReference type="EMBL" id="LJJD01000004">
    <property type="protein sequence ID" value="KQL58637.1"/>
    <property type="molecule type" value="Genomic_DNA"/>
</dbReference>
<evidence type="ECO:0000256" key="2">
    <source>
        <dbReference type="ARBA" id="ARBA00022448"/>
    </source>
</evidence>
<keyword evidence="8" id="KW-0406">Ion transport</keyword>
<protein>
    <submittedName>
        <fullName evidence="10">ATP synthase</fullName>
        <ecNumber evidence="10">3.6.3.14</ecNumber>
    </submittedName>
</protein>
<dbReference type="GO" id="GO:0005524">
    <property type="term" value="F:ATP binding"/>
    <property type="evidence" value="ECO:0007669"/>
    <property type="project" value="UniProtKB-KW"/>
</dbReference>
<name>A0A9D5DR64_9BACI</name>
<dbReference type="GO" id="GO:0046933">
    <property type="term" value="F:proton-transporting ATP synthase activity, rotational mechanism"/>
    <property type="evidence" value="ECO:0007669"/>
    <property type="project" value="TreeGrafter"/>
</dbReference>
<dbReference type="PANTHER" id="PTHR15184:SF9">
    <property type="entry name" value="SPI-1 TYPE 3 SECRETION SYSTEM ATPASE"/>
    <property type="match status" value="1"/>
</dbReference>
<dbReference type="InterPro" id="IPR004100">
    <property type="entry name" value="ATPase_F1/V1/A1_a/bsu_N"/>
</dbReference>
<dbReference type="InterPro" id="IPR005714">
    <property type="entry name" value="ATPase_T3SS_FliI/YscN"/>
</dbReference>
<evidence type="ECO:0000259" key="9">
    <source>
        <dbReference type="SMART" id="SM00382"/>
    </source>
</evidence>
<dbReference type="CDD" id="cd18117">
    <property type="entry name" value="ATP-synt_flagellum-secretory_path_III_N"/>
    <property type="match status" value="1"/>
</dbReference>
<dbReference type="InterPro" id="IPR000194">
    <property type="entry name" value="ATPase_F1/V1/A1_a/bsu_nucl-bd"/>
</dbReference>
<keyword evidence="2" id="KW-0813">Transport</keyword>
<dbReference type="Gene3D" id="3.40.50.12240">
    <property type="match status" value="1"/>
</dbReference>
<comment type="subcellular location">
    <subcellularLocation>
        <location evidence="1">Cytoplasm</location>
    </subcellularLocation>
</comment>
<evidence type="ECO:0000256" key="8">
    <source>
        <dbReference type="ARBA" id="ARBA00023065"/>
    </source>
</evidence>
<evidence type="ECO:0000256" key="4">
    <source>
        <dbReference type="ARBA" id="ARBA00022741"/>
    </source>
</evidence>
<sequence length="441" mass="48458">MWKQLIDQVEASTLYKWYGQVKKVTGLTIESSGPRSFIGELCYIWTGQDKKKKIRAEVVGFDHDRVLLMPLDRIDHIELGSLVETTKQCLTIPVGPALIGKLVDGVGTPFDSADGFTDSFDMFYPADSEPPPPMTRPRISETMSVGVKAIDSMLTMGKGQRVGIFAGSGVGKSTLMSMIAKQSDADVNVIALIGERGREVRDFIERDLGSEGLKKSVLIVVTSDQPPLQRVKGALTATAIAEYFRDQGMSVNLMMDSVTRFAMAHREIGLAIGEPPTSKGYPPSVFAKLPQLLERAGTSEKGTITAFYTVLVDGDDMNEPIADAVRGILDGHFILDRGLANKGQFPAIHLLKSVSRLMSELVSDEHARAAKEMRRWLADYEETEDLIQLGAYKQGASPAIDRAIEAMPRLLQFLSQRSGESYDFSSTFAEMMHLVEGVKKE</sequence>
<dbReference type="CDD" id="cd01136">
    <property type="entry name" value="ATPase_flagellum-secretory_path_III"/>
    <property type="match status" value="1"/>
</dbReference>
<dbReference type="SMART" id="SM00382">
    <property type="entry name" value="AAA"/>
    <property type="match status" value="1"/>
</dbReference>
<dbReference type="GO" id="GO:0016887">
    <property type="term" value="F:ATP hydrolysis activity"/>
    <property type="evidence" value="ECO:0007669"/>
    <property type="project" value="InterPro"/>
</dbReference>
<gene>
    <name evidence="10" type="primary">fliI</name>
    <name evidence="10" type="ORF">AN965_01280</name>
</gene>
<keyword evidence="6" id="KW-0653">Protein transport</keyword>
<dbReference type="GO" id="GO:0030254">
    <property type="term" value="P:protein secretion by the type III secretion system"/>
    <property type="evidence" value="ECO:0007669"/>
    <property type="project" value="InterPro"/>
</dbReference>
<dbReference type="InterPro" id="IPR003593">
    <property type="entry name" value="AAA+_ATPase"/>
</dbReference>
<keyword evidence="11" id="KW-1185">Reference proteome</keyword>
<dbReference type="InterPro" id="IPR027417">
    <property type="entry name" value="P-loop_NTPase"/>
</dbReference>
<dbReference type="Pfam" id="PF02874">
    <property type="entry name" value="ATP-synt_ab_N"/>
    <property type="match status" value="1"/>
</dbReference>
<feature type="domain" description="AAA+ ATPase" evidence="9">
    <location>
        <begin position="158"/>
        <end position="339"/>
    </location>
</feature>
<dbReference type="FunFam" id="3.40.50.12240:FF:000002">
    <property type="entry name" value="Flagellum-specific ATP synthase FliI"/>
    <property type="match status" value="1"/>
</dbReference>
<proteinExistence type="predicted"/>
<dbReference type="NCBIfam" id="TIGR01026">
    <property type="entry name" value="fliI_yscN"/>
    <property type="match status" value="1"/>
</dbReference>
<dbReference type="EC" id="3.6.3.14" evidence="10"/>
<evidence type="ECO:0000313" key="11">
    <source>
        <dbReference type="Proteomes" id="UP000051061"/>
    </source>
</evidence>
<keyword evidence="10" id="KW-0378">Hydrolase</keyword>
<dbReference type="AlphaFoldDB" id="A0A9D5DR64"/>